<keyword evidence="2" id="KW-1185">Reference proteome</keyword>
<dbReference type="EMBL" id="CAXHTB010000003">
    <property type="protein sequence ID" value="CAL0303310.1"/>
    <property type="molecule type" value="Genomic_DNA"/>
</dbReference>
<accession>A0AAV1W206</accession>
<proteinExistence type="predicted"/>
<sequence length="78" mass="9625">MEWRGLRFRLTRRRNMHRSIQLIILIFEMRIYLVSEEAHIMDHIHIDLVVSNIKLEHRFLSSENTKVLKYSNYDDNIR</sequence>
<evidence type="ECO:0000313" key="1">
    <source>
        <dbReference type="EMBL" id="CAL0303310.1"/>
    </source>
</evidence>
<protein>
    <submittedName>
        <fullName evidence="1">Uncharacterized protein</fullName>
    </submittedName>
</protein>
<organism evidence="1 2">
    <name type="scientific">Lupinus luteus</name>
    <name type="common">European yellow lupine</name>
    <dbReference type="NCBI Taxonomy" id="3873"/>
    <lineage>
        <taxon>Eukaryota</taxon>
        <taxon>Viridiplantae</taxon>
        <taxon>Streptophyta</taxon>
        <taxon>Embryophyta</taxon>
        <taxon>Tracheophyta</taxon>
        <taxon>Spermatophyta</taxon>
        <taxon>Magnoliopsida</taxon>
        <taxon>eudicotyledons</taxon>
        <taxon>Gunneridae</taxon>
        <taxon>Pentapetalae</taxon>
        <taxon>rosids</taxon>
        <taxon>fabids</taxon>
        <taxon>Fabales</taxon>
        <taxon>Fabaceae</taxon>
        <taxon>Papilionoideae</taxon>
        <taxon>50 kb inversion clade</taxon>
        <taxon>genistoids sensu lato</taxon>
        <taxon>core genistoids</taxon>
        <taxon>Genisteae</taxon>
        <taxon>Lupinus</taxon>
    </lineage>
</organism>
<gene>
    <name evidence="1" type="ORF">LLUT_LOCUS4370</name>
</gene>
<reference evidence="1 2" key="1">
    <citation type="submission" date="2024-03" db="EMBL/GenBank/DDBJ databases">
        <authorList>
            <person name="Martinez-Hernandez J."/>
        </authorList>
    </citation>
    <scope>NUCLEOTIDE SEQUENCE [LARGE SCALE GENOMIC DNA]</scope>
</reference>
<evidence type="ECO:0000313" key="2">
    <source>
        <dbReference type="Proteomes" id="UP001497480"/>
    </source>
</evidence>
<dbReference type="AlphaFoldDB" id="A0AAV1W206"/>
<comment type="caution">
    <text evidence="1">The sequence shown here is derived from an EMBL/GenBank/DDBJ whole genome shotgun (WGS) entry which is preliminary data.</text>
</comment>
<dbReference type="Proteomes" id="UP001497480">
    <property type="component" value="Unassembled WGS sequence"/>
</dbReference>
<name>A0AAV1W206_LUPLU</name>